<name>A0A0G1XHV8_9BACT</name>
<accession>A0A0G1XHV8</accession>
<keyword evidence="1" id="KW-1133">Transmembrane helix</keyword>
<comment type="caution">
    <text evidence="2">The sequence shown here is derived from an EMBL/GenBank/DDBJ whole genome shotgun (WGS) entry which is preliminary data.</text>
</comment>
<keyword evidence="1" id="KW-0472">Membrane</keyword>
<feature type="transmembrane region" description="Helical" evidence="1">
    <location>
        <begin position="77"/>
        <end position="94"/>
    </location>
</feature>
<evidence type="ECO:0000313" key="2">
    <source>
        <dbReference type="EMBL" id="KKW30546.1"/>
    </source>
</evidence>
<dbReference type="Proteomes" id="UP000034846">
    <property type="component" value="Unassembled WGS sequence"/>
</dbReference>
<feature type="transmembrane region" description="Helical" evidence="1">
    <location>
        <begin position="38"/>
        <end position="65"/>
    </location>
</feature>
<proteinExistence type="predicted"/>
<feature type="transmembrane region" description="Helical" evidence="1">
    <location>
        <begin position="224"/>
        <end position="241"/>
    </location>
</feature>
<protein>
    <submittedName>
        <fullName evidence="2">Uncharacterized protein</fullName>
    </submittedName>
</protein>
<dbReference type="AlphaFoldDB" id="A0A0G1XHV8"/>
<evidence type="ECO:0000313" key="3">
    <source>
        <dbReference type="Proteomes" id="UP000034846"/>
    </source>
</evidence>
<evidence type="ECO:0000256" key="1">
    <source>
        <dbReference type="SAM" id="Phobius"/>
    </source>
</evidence>
<organism evidence="2 3">
    <name type="scientific">Candidatus Uhrbacteria bacterium GW2011_GWD2_52_7</name>
    <dbReference type="NCBI Taxonomy" id="1618989"/>
    <lineage>
        <taxon>Bacteria</taxon>
        <taxon>Candidatus Uhriibacteriota</taxon>
    </lineage>
</organism>
<keyword evidence="1" id="KW-0812">Transmembrane</keyword>
<sequence length="242" mass="27068">MQPHLRLINTDRNAPSTPTWRPGEKIVTVLKELDEIGFIFLAAQIGVAIYRAETIFGIVCLMLLVGTTLGRHAARDPIRLCIGYALIVTGFVLSAALLEPVRACIILLVAITQFLERGLEILREHDRDRLIQALAANRRFTSPYGNPAFEERIVKEFTDANLRNGLDAEIRSLAMNRRMTFTILNRHIRVTTDKEAKDFGADALEAHFRDVANPKFIVRTASRFAAATAIAGLMYSLLAFFT</sequence>
<dbReference type="EMBL" id="LCRD01000009">
    <property type="protein sequence ID" value="KKW30546.1"/>
    <property type="molecule type" value="Genomic_DNA"/>
</dbReference>
<gene>
    <name evidence="2" type="ORF">UY72_C0009G0009</name>
</gene>
<reference evidence="2 3" key="1">
    <citation type="journal article" date="2015" name="Nature">
        <title>rRNA introns, odd ribosomes, and small enigmatic genomes across a large radiation of phyla.</title>
        <authorList>
            <person name="Brown C.T."/>
            <person name="Hug L.A."/>
            <person name="Thomas B.C."/>
            <person name="Sharon I."/>
            <person name="Castelle C.J."/>
            <person name="Singh A."/>
            <person name="Wilkins M.J."/>
            <person name="Williams K.H."/>
            <person name="Banfield J.F."/>
        </authorList>
    </citation>
    <scope>NUCLEOTIDE SEQUENCE [LARGE SCALE GENOMIC DNA]</scope>
</reference>